<sequence>MRSSYMKKLFEKIMIATPHYKAEYKGIPLIHINSSAEDAQILLSAVYDRNALQSALRSNRSTLALLEKSAEYAFKDLHTAVLDTLSLYFPTTVDAWPTAKRAVDEYRPFSQWGSLIAFANIAGRAAPHLLPAVLLKLLCQYHDSDPLWSMGRFRQEYVELRPPLKIALMNARPILDDIARTKLYPSIFNTAMNECPSRKSECEQARERVYLDLEHRNINPFNNTLDWSKPWCSTCRRTLLGDWRAGRDYAWEKLPQAFALPEWENLLRGVRPSRKKLDIDVMDLACATQCEELWFPDGTVVLQAGVMRFRVYKGVLAKDSTFFADMFAIPQPAEAESYQGCPLVVIHDSEEDARAFLLALHSTDVPNTLFRDERQTLRLLRMSHKYGSHKLRAAVLHVLEEYFPTDLMNWQLRQRTSYKSTAFTAPGAIIWLVNIAQHAARHLLPAALLALVPFCPPTAEASSPWHESFKNALVKLEPELVLAVTQARDALNVAARRKVYLELFNPSNANCRSPEGCDIARAHALRKILNSDELINPFLYVKSAPGWDPKMFCRGCLQRLEQGFVAGLRDEWNTLPERFGLPEWKILLAQEHDVDIDMVS</sequence>
<dbReference type="EMBL" id="BPQB01000018">
    <property type="protein sequence ID" value="GJE90725.1"/>
    <property type="molecule type" value="Genomic_DNA"/>
</dbReference>
<accession>A0A9P3GA17</accession>
<reference evidence="1 2" key="1">
    <citation type="submission" date="2021-08" db="EMBL/GenBank/DDBJ databases">
        <title>Draft Genome Sequence of Phanerochaete sordida strain YK-624.</title>
        <authorList>
            <person name="Mori T."/>
            <person name="Dohra H."/>
            <person name="Suzuki T."/>
            <person name="Kawagishi H."/>
            <person name="Hirai H."/>
        </authorList>
    </citation>
    <scope>NUCLEOTIDE SEQUENCE [LARGE SCALE GENOMIC DNA]</scope>
    <source>
        <strain evidence="1 2">YK-624</strain>
    </source>
</reference>
<gene>
    <name evidence="1" type="ORF">PsYK624_068690</name>
</gene>
<dbReference type="OrthoDB" id="3045035at2759"/>
<protein>
    <recommendedName>
        <fullName evidence="3">BTB domain-containing protein</fullName>
    </recommendedName>
</protein>
<evidence type="ECO:0000313" key="1">
    <source>
        <dbReference type="EMBL" id="GJE90725.1"/>
    </source>
</evidence>
<name>A0A9P3GA17_9APHY</name>
<comment type="caution">
    <text evidence="1">The sequence shown here is derived from an EMBL/GenBank/DDBJ whole genome shotgun (WGS) entry which is preliminary data.</text>
</comment>
<organism evidence="1 2">
    <name type="scientific">Phanerochaete sordida</name>
    <dbReference type="NCBI Taxonomy" id="48140"/>
    <lineage>
        <taxon>Eukaryota</taxon>
        <taxon>Fungi</taxon>
        <taxon>Dikarya</taxon>
        <taxon>Basidiomycota</taxon>
        <taxon>Agaricomycotina</taxon>
        <taxon>Agaricomycetes</taxon>
        <taxon>Polyporales</taxon>
        <taxon>Phanerochaetaceae</taxon>
        <taxon>Phanerochaete</taxon>
    </lineage>
</organism>
<evidence type="ECO:0000313" key="2">
    <source>
        <dbReference type="Proteomes" id="UP000703269"/>
    </source>
</evidence>
<dbReference type="AlphaFoldDB" id="A0A9P3GA17"/>
<dbReference type="Gene3D" id="3.30.710.10">
    <property type="entry name" value="Potassium Channel Kv1.1, Chain A"/>
    <property type="match status" value="1"/>
</dbReference>
<evidence type="ECO:0008006" key="3">
    <source>
        <dbReference type="Google" id="ProtNLM"/>
    </source>
</evidence>
<dbReference type="InterPro" id="IPR011333">
    <property type="entry name" value="SKP1/BTB/POZ_sf"/>
</dbReference>
<keyword evidence="2" id="KW-1185">Reference proteome</keyword>
<proteinExistence type="predicted"/>
<dbReference type="Proteomes" id="UP000703269">
    <property type="component" value="Unassembled WGS sequence"/>
</dbReference>